<dbReference type="InterPro" id="IPR028098">
    <property type="entry name" value="Glyco_trans_4-like_N"/>
</dbReference>
<comment type="catalytic activity">
    <reaction evidence="5">
        <text>beta-D-fructose 6-phosphate + UDP-alpha-D-glucose = sucrose 6(F)-phosphate + UDP + H(+)</text>
        <dbReference type="Rhea" id="RHEA:22172"/>
        <dbReference type="ChEBI" id="CHEBI:15378"/>
        <dbReference type="ChEBI" id="CHEBI:57634"/>
        <dbReference type="ChEBI" id="CHEBI:57723"/>
        <dbReference type="ChEBI" id="CHEBI:58223"/>
        <dbReference type="ChEBI" id="CHEBI:58885"/>
        <dbReference type="EC" id="2.4.1.14"/>
    </reaction>
</comment>
<reference evidence="9" key="2">
    <citation type="submission" date="2024-06" db="EMBL/GenBank/DDBJ databases">
        <authorList>
            <person name="Plum-Jensen L.E."/>
            <person name="Schramm A."/>
            <person name="Marshall I.P.G."/>
        </authorList>
    </citation>
    <scope>NUCLEOTIDE SEQUENCE</scope>
    <source>
        <strain evidence="9">Rat1</strain>
    </source>
</reference>
<evidence type="ECO:0000256" key="4">
    <source>
        <dbReference type="ARBA" id="ARBA00022679"/>
    </source>
</evidence>
<proteinExistence type="inferred from homology"/>
<dbReference type="InterPro" id="IPR001296">
    <property type="entry name" value="Glyco_trans_1"/>
</dbReference>
<reference evidence="9" key="1">
    <citation type="journal article" date="2024" name="Syst. Appl. Microbiol.">
        <title>First single-strain enrichments of Electrothrix cable bacteria, description of E. aestuarii sp. nov. and E. rattekaaiensis sp. nov., and proposal of a cable bacteria taxonomy following the rules of the SeqCode.</title>
        <authorList>
            <person name="Plum-Jensen L.E."/>
            <person name="Schramm A."/>
            <person name="Marshall I.P.G."/>
        </authorList>
    </citation>
    <scope>NUCLEOTIDE SEQUENCE</scope>
    <source>
        <strain evidence="9">Rat1</strain>
    </source>
</reference>
<dbReference type="InterPro" id="IPR023214">
    <property type="entry name" value="HAD_sf"/>
</dbReference>
<gene>
    <name evidence="9" type="ORF">Q3M24_09900</name>
</gene>
<dbReference type="InterPro" id="IPR036412">
    <property type="entry name" value="HAD-like_sf"/>
</dbReference>
<keyword evidence="3" id="KW-0328">Glycosyltransferase</keyword>
<evidence type="ECO:0000259" key="6">
    <source>
        <dbReference type="Pfam" id="PF00534"/>
    </source>
</evidence>
<comment type="similarity">
    <text evidence="1">Belongs to the glycosyltransferase 1 family.</text>
</comment>
<dbReference type="Pfam" id="PF00534">
    <property type="entry name" value="Glycos_transf_1"/>
    <property type="match status" value="1"/>
</dbReference>
<dbReference type="Pfam" id="PF05116">
    <property type="entry name" value="S6PP"/>
    <property type="match status" value="1"/>
</dbReference>
<organism evidence="9">
    <name type="scientific">Candidatus Electrothrix aestuarii</name>
    <dbReference type="NCBI Taxonomy" id="3062594"/>
    <lineage>
        <taxon>Bacteria</taxon>
        <taxon>Pseudomonadati</taxon>
        <taxon>Thermodesulfobacteriota</taxon>
        <taxon>Desulfobulbia</taxon>
        <taxon>Desulfobulbales</taxon>
        <taxon>Desulfobulbaceae</taxon>
        <taxon>Candidatus Electrothrix</taxon>
    </lineage>
</organism>
<dbReference type="InterPro" id="IPR044161">
    <property type="entry name" value="SPS"/>
</dbReference>
<dbReference type="Gene3D" id="3.40.50.1000">
    <property type="entry name" value="HAD superfamily/HAD-like"/>
    <property type="match status" value="1"/>
</dbReference>
<sequence length="720" mass="81796">MSKKEEKGLYIALISIHGLIRGNDLELGRDPDTGGQTRYVRDLAYALGQHKDVARVDLITQRIVDEAVSEDYAQTVESLNECARIIRINIGTEGYTRKEKLWEYLDIFADNLLAFFQEQEHFPNILHSHYADAGSVGTRLSHLTGIPLIHTGHSLGRDKKLRLLAAGMQKEEIESRYNISRRIEAEEEILATAKLVVTSTRNEIEDQYELYDFYHPDKMVVIPPGADLEQFHPPTQQKKSSFLKAVRPFLRKEKRPIILALSRPDERKNIKTLLHAYGQSTRLRKIANLVIIAGNRDDICDMDEGSQEVIKELLLLIDLYDLYGKVALPKHHKAEEVAEIYRMCAASGGVFVNPALTEPFGLTLLEAAATGCPLLATENGGPVDIIENCKNGLLFDPLDEKQLAQYLIRVLSDQQFWKALQRNGLEGVKKHYSWHAHVKKYLQQVRPLVEVKPVLERKEPYQKKVKPATKAVFSDLDQNLIGSSAGRKELIQLIRNNRKNLLFGIATGRSRDSALAILVQKKIPRPDILITSLGTSIYYGRNLIPDLTWHRHLDYLWMPMTLKRLLAHTPGLRLQPRDRQGEFKLSYFYDEEKAPSVDELNVYLRQHDQTVNLTLSFGQYLDIVPIRASKGLALRYVAHRLEINLENILVAGGSGADEDMMRGNTRAVVAGNRHHEELSNIDELEGVYFADAPYAYGIIEGIKHYHFLNKNDENPLEASI</sequence>
<keyword evidence="4" id="KW-0808">Transferase</keyword>
<dbReference type="NCBIfam" id="TIGR02471">
    <property type="entry name" value="sucr_syn_bact_C"/>
    <property type="match status" value="1"/>
</dbReference>
<dbReference type="Gene3D" id="3.90.1070.10">
    <property type="match status" value="1"/>
</dbReference>
<dbReference type="SUPFAM" id="SSF53756">
    <property type="entry name" value="UDP-Glycosyltransferase/glycogen phosphorylase"/>
    <property type="match status" value="1"/>
</dbReference>
<dbReference type="EC" id="2.4.1.14" evidence="2"/>
<dbReference type="AlphaFoldDB" id="A0AAU8M1P9"/>
<protein>
    <recommendedName>
        <fullName evidence="2">sucrose-phosphate synthase</fullName>
        <ecNumber evidence="2">2.4.1.14</ecNumber>
    </recommendedName>
</protein>
<dbReference type="InterPro" id="IPR012821">
    <property type="entry name" value="Sucrose_P_synth_Pase-like_dom"/>
</dbReference>
<evidence type="ECO:0000256" key="3">
    <source>
        <dbReference type="ARBA" id="ARBA00022676"/>
    </source>
</evidence>
<dbReference type="GO" id="GO:0046524">
    <property type="term" value="F:sucrose-phosphate synthase activity"/>
    <property type="evidence" value="ECO:0007669"/>
    <property type="project" value="UniProtKB-EC"/>
</dbReference>
<evidence type="ECO:0000256" key="1">
    <source>
        <dbReference type="ARBA" id="ARBA00006530"/>
    </source>
</evidence>
<evidence type="ECO:0000313" key="9">
    <source>
        <dbReference type="EMBL" id="XCN75022.1"/>
    </source>
</evidence>
<dbReference type="SUPFAM" id="SSF56784">
    <property type="entry name" value="HAD-like"/>
    <property type="match status" value="1"/>
</dbReference>
<dbReference type="EMBL" id="CP159373">
    <property type="protein sequence ID" value="XCN75022.1"/>
    <property type="molecule type" value="Genomic_DNA"/>
</dbReference>
<feature type="domain" description="Sucrose phosphatase-like" evidence="7">
    <location>
        <begin position="471"/>
        <end position="706"/>
    </location>
</feature>
<dbReference type="PANTHER" id="PTHR46039:SF5">
    <property type="entry name" value="SUCROSE-PHOSPHATE SYNTHASE 3-RELATED"/>
    <property type="match status" value="1"/>
</dbReference>
<dbReference type="Pfam" id="PF13439">
    <property type="entry name" value="Glyco_transf_4"/>
    <property type="match status" value="1"/>
</dbReference>
<dbReference type="Gene3D" id="3.40.50.2000">
    <property type="entry name" value="Glycogen Phosphorylase B"/>
    <property type="match status" value="2"/>
</dbReference>
<dbReference type="NCBIfam" id="TIGR02472">
    <property type="entry name" value="sucr_P_syn_N"/>
    <property type="match status" value="1"/>
</dbReference>
<dbReference type="InterPro" id="IPR006380">
    <property type="entry name" value="SPP-like_dom"/>
</dbReference>
<evidence type="ECO:0000256" key="2">
    <source>
        <dbReference type="ARBA" id="ARBA00012536"/>
    </source>
</evidence>
<evidence type="ECO:0000259" key="8">
    <source>
        <dbReference type="Pfam" id="PF13439"/>
    </source>
</evidence>
<evidence type="ECO:0000259" key="7">
    <source>
        <dbReference type="Pfam" id="PF05116"/>
    </source>
</evidence>
<feature type="domain" description="Glycosyltransferase subfamily 4-like N-terminal" evidence="8">
    <location>
        <begin position="34"/>
        <end position="230"/>
    </location>
</feature>
<name>A0AAU8M1P9_9BACT</name>
<dbReference type="InterPro" id="IPR012822">
    <property type="entry name" value="SucroseP_synth_GlycoTrfase_dom"/>
</dbReference>
<accession>A0AAU8M1P9</accession>
<keyword evidence="9" id="KW-0378">Hydrolase</keyword>
<dbReference type="KEGG" id="eaj:Q3M24_09900"/>
<feature type="domain" description="Glycosyl transferase family 1" evidence="6">
    <location>
        <begin position="250"/>
        <end position="424"/>
    </location>
</feature>
<dbReference type="PANTHER" id="PTHR46039">
    <property type="entry name" value="SUCROSE-PHOSPHATE SYNTHASE 3-RELATED"/>
    <property type="match status" value="1"/>
</dbReference>
<evidence type="ECO:0000256" key="5">
    <source>
        <dbReference type="ARBA" id="ARBA00047471"/>
    </source>
</evidence>
<dbReference type="GO" id="GO:0016787">
    <property type="term" value="F:hydrolase activity"/>
    <property type="evidence" value="ECO:0007669"/>
    <property type="project" value="UniProtKB-KW"/>
</dbReference>